<evidence type="ECO:0000313" key="2">
    <source>
        <dbReference type="Proteomes" id="UP000295696"/>
    </source>
</evidence>
<organism evidence="1 2">
    <name type="scientific">Primorskyibacter sedentarius</name>
    <dbReference type="NCBI Taxonomy" id="745311"/>
    <lineage>
        <taxon>Bacteria</taxon>
        <taxon>Pseudomonadati</taxon>
        <taxon>Pseudomonadota</taxon>
        <taxon>Alphaproteobacteria</taxon>
        <taxon>Rhodobacterales</taxon>
        <taxon>Roseobacteraceae</taxon>
        <taxon>Primorskyibacter</taxon>
    </lineage>
</organism>
<protein>
    <recommendedName>
        <fullName evidence="3">Sulfotransferase family protein</fullName>
    </recommendedName>
</protein>
<dbReference type="AlphaFoldDB" id="A0A4R3JPH5"/>
<proteinExistence type="predicted"/>
<sequence length="264" mass="29430">MVHVVIHAGFHKTGTKSVQAMINTNRAVLDPVMRCYLKSDVQRLTELAKKFSATREQAALRTLGQAERAFFASLDPLDPRPILISAEDLSGYMPGRRKLTRYDATPKIMAQIAASARASLGDETQIDFYFSTRQPDSWFASLYWQNLRSKRLTDDLPEFVKRHVEASKFDSLLADIRASVAPARVSSQRLDHTSGLPQGPLTPLLDLLDIAPGIRTALSVLPAVNAMPYDGLSDVFLALNRSGMEDDKVADAKRHILRLARRDR</sequence>
<name>A0A4R3JPH5_9RHOB</name>
<reference evidence="1 2" key="1">
    <citation type="submission" date="2019-03" db="EMBL/GenBank/DDBJ databases">
        <title>Genomic Encyclopedia of Type Strains, Phase IV (KMG-IV): sequencing the most valuable type-strain genomes for metagenomic binning, comparative biology and taxonomic classification.</title>
        <authorList>
            <person name="Goeker M."/>
        </authorList>
    </citation>
    <scope>NUCLEOTIDE SEQUENCE [LARGE SCALE GENOMIC DNA]</scope>
    <source>
        <strain evidence="1 2">DSM 104836</strain>
    </source>
</reference>
<comment type="caution">
    <text evidence="1">The sequence shown here is derived from an EMBL/GenBank/DDBJ whole genome shotgun (WGS) entry which is preliminary data.</text>
</comment>
<evidence type="ECO:0000313" key="1">
    <source>
        <dbReference type="EMBL" id="TCS67512.1"/>
    </source>
</evidence>
<evidence type="ECO:0008006" key="3">
    <source>
        <dbReference type="Google" id="ProtNLM"/>
    </source>
</evidence>
<dbReference type="Proteomes" id="UP000295696">
    <property type="component" value="Unassembled WGS sequence"/>
</dbReference>
<dbReference type="OrthoDB" id="7705857at2"/>
<accession>A0A4R3JPH5</accession>
<keyword evidence="2" id="KW-1185">Reference proteome</keyword>
<dbReference type="EMBL" id="SLZU01000001">
    <property type="protein sequence ID" value="TCS67512.1"/>
    <property type="molecule type" value="Genomic_DNA"/>
</dbReference>
<gene>
    <name evidence="1" type="ORF">EDD52_101614</name>
</gene>